<evidence type="ECO:0000313" key="2">
    <source>
        <dbReference type="EMBL" id="CAI9095103.1"/>
    </source>
</evidence>
<sequence length="117" mass="13272">MQCDLLSQETQIHDLRGPKCLLAGGSLSSGLQQVKVFIEEDYLANWIQVFVIFFISFFFFGYSSYARFYFVTLRCCLMFWCSAQALFNSLPPDDYINGVLVLGGDGRYFNCEAAQVG</sequence>
<organism evidence="2 3">
    <name type="scientific">Oldenlandia corymbosa var. corymbosa</name>
    <dbReference type="NCBI Taxonomy" id="529605"/>
    <lineage>
        <taxon>Eukaryota</taxon>
        <taxon>Viridiplantae</taxon>
        <taxon>Streptophyta</taxon>
        <taxon>Embryophyta</taxon>
        <taxon>Tracheophyta</taxon>
        <taxon>Spermatophyta</taxon>
        <taxon>Magnoliopsida</taxon>
        <taxon>eudicotyledons</taxon>
        <taxon>Gunneridae</taxon>
        <taxon>Pentapetalae</taxon>
        <taxon>asterids</taxon>
        <taxon>lamiids</taxon>
        <taxon>Gentianales</taxon>
        <taxon>Rubiaceae</taxon>
        <taxon>Rubioideae</taxon>
        <taxon>Spermacoceae</taxon>
        <taxon>Hedyotis-Oldenlandia complex</taxon>
        <taxon>Oldenlandia</taxon>
    </lineage>
</organism>
<keyword evidence="1" id="KW-0472">Membrane</keyword>
<evidence type="ECO:0000256" key="1">
    <source>
        <dbReference type="SAM" id="Phobius"/>
    </source>
</evidence>
<dbReference type="Proteomes" id="UP001161247">
    <property type="component" value="Chromosome 2"/>
</dbReference>
<accession>A0AAV1CJ43</accession>
<protein>
    <submittedName>
        <fullName evidence="2">OLC1v1030964C1</fullName>
    </submittedName>
</protein>
<proteinExistence type="predicted"/>
<reference evidence="2" key="1">
    <citation type="submission" date="2023-03" db="EMBL/GenBank/DDBJ databases">
        <authorList>
            <person name="Julca I."/>
        </authorList>
    </citation>
    <scope>NUCLEOTIDE SEQUENCE</scope>
</reference>
<feature type="transmembrane region" description="Helical" evidence="1">
    <location>
        <begin position="43"/>
        <end position="61"/>
    </location>
</feature>
<dbReference type="AlphaFoldDB" id="A0AAV1CJ43"/>
<name>A0AAV1CJ43_OLDCO</name>
<keyword evidence="1" id="KW-0812">Transmembrane</keyword>
<dbReference type="EMBL" id="OX459119">
    <property type="protein sequence ID" value="CAI9095103.1"/>
    <property type="molecule type" value="Genomic_DNA"/>
</dbReference>
<evidence type="ECO:0000313" key="3">
    <source>
        <dbReference type="Proteomes" id="UP001161247"/>
    </source>
</evidence>
<gene>
    <name evidence="2" type="ORF">OLC1_LOCUS6140</name>
</gene>
<keyword evidence="3" id="KW-1185">Reference proteome</keyword>
<keyword evidence="1" id="KW-1133">Transmembrane helix</keyword>